<dbReference type="EMBL" id="JAUSWH010000022">
    <property type="protein sequence ID" value="MDQ0458081.1"/>
    <property type="molecule type" value="Genomic_DNA"/>
</dbReference>
<dbReference type="RefSeq" id="WP_307160185.1">
    <property type="nucleotide sequence ID" value="NZ_JAUSWH010000022.1"/>
</dbReference>
<evidence type="ECO:0000313" key="2">
    <source>
        <dbReference type="Proteomes" id="UP001235269"/>
    </source>
</evidence>
<protein>
    <submittedName>
        <fullName evidence="1">Uncharacterized protein</fullName>
    </submittedName>
</protein>
<evidence type="ECO:0000313" key="1">
    <source>
        <dbReference type="EMBL" id="MDQ0458081.1"/>
    </source>
</evidence>
<keyword evidence="2" id="KW-1185">Reference proteome</keyword>
<organism evidence="1 2">
    <name type="scientific">Rhizobium paknamense</name>
    <dbReference type="NCBI Taxonomy" id="1206817"/>
    <lineage>
        <taxon>Bacteria</taxon>
        <taxon>Pseudomonadati</taxon>
        <taxon>Pseudomonadota</taxon>
        <taxon>Alphaproteobacteria</taxon>
        <taxon>Hyphomicrobiales</taxon>
        <taxon>Rhizobiaceae</taxon>
        <taxon>Rhizobium/Agrobacterium group</taxon>
        <taxon>Rhizobium</taxon>
    </lineage>
</organism>
<name>A0ABU0IIT0_9HYPH</name>
<proteinExistence type="predicted"/>
<sequence>MPQTEKLNALGIPVINLPEDIGDGPFLSPSGNGKAEGPKMAESEELFRRTEPFKDNFLTDMPVLGRSSHIMIGRFHVSDTLKPQSFRRVYQTFSYQESADLKGTFEIRFTGAGIAIFRESMDALAGNVGPKAKGAFADAMDTLEAGKLVAQPTLPSQATTYEIRLRMPGYEPDGSGRTLPVDPRCVLATSEEGQRLLKQNSIETFSFGNHANERRVFPITYPVGRSIPVIFDIINRSSGFSINVDLIVEVLIDRSKQNAEFYKSNKSLQAK</sequence>
<reference evidence="1 2" key="1">
    <citation type="submission" date="2023-07" db="EMBL/GenBank/DDBJ databases">
        <title>Genomic Encyclopedia of Type Strains, Phase IV (KMG-IV): sequencing the most valuable type-strain genomes for metagenomic binning, comparative biology and taxonomic classification.</title>
        <authorList>
            <person name="Goeker M."/>
        </authorList>
    </citation>
    <scope>NUCLEOTIDE SEQUENCE [LARGE SCALE GENOMIC DNA]</scope>
    <source>
        <strain evidence="1 2">DSM 100301</strain>
    </source>
</reference>
<accession>A0ABU0IIT0</accession>
<gene>
    <name evidence="1" type="ORF">QO005_004439</name>
</gene>
<dbReference type="Proteomes" id="UP001235269">
    <property type="component" value="Unassembled WGS sequence"/>
</dbReference>
<comment type="caution">
    <text evidence="1">The sequence shown here is derived from an EMBL/GenBank/DDBJ whole genome shotgun (WGS) entry which is preliminary data.</text>
</comment>